<evidence type="ECO:0000313" key="8">
    <source>
        <dbReference type="Proteomes" id="UP000092884"/>
    </source>
</evidence>
<evidence type="ECO:0000256" key="2">
    <source>
        <dbReference type="ARBA" id="ARBA00022490"/>
    </source>
</evidence>
<evidence type="ECO:0000256" key="6">
    <source>
        <dbReference type="NCBIfam" id="TIGR01280"/>
    </source>
</evidence>
<protein>
    <recommendedName>
        <fullName evidence="6">Exodeoxyribonuclease VII small subunit</fullName>
        <ecNumber evidence="6">3.1.11.6</ecNumber>
    </recommendedName>
</protein>
<dbReference type="EMBL" id="CP016503">
    <property type="protein sequence ID" value="ANV98226.1"/>
    <property type="molecule type" value="Genomic_DNA"/>
</dbReference>
<keyword evidence="4" id="KW-0378">Hydrolase</keyword>
<comment type="similarity">
    <text evidence="1">Belongs to the XseB family.</text>
</comment>
<dbReference type="EC" id="3.1.11.6" evidence="6"/>
<dbReference type="InterPro" id="IPR037004">
    <property type="entry name" value="Exonuc_VII_ssu_sf"/>
</dbReference>
<evidence type="ECO:0000313" key="7">
    <source>
        <dbReference type="EMBL" id="ANV98226.1"/>
    </source>
</evidence>
<dbReference type="AlphaFoldDB" id="A0A1B1U647"/>
<dbReference type="RefSeq" id="WP_066340644.1">
    <property type="nucleotide sequence ID" value="NZ_CP016503.1"/>
</dbReference>
<dbReference type="Pfam" id="PF02609">
    <property type="entry name" value="Exonuc_VII_S"/>
    <property type="match status" value="1"/>
</dbReference>
<dbReference type="OrthoDB" id="5329724at2"/>
<dbReference type="KEGG" id="het:BBW65_05165"/>
<dbReference type="SUPFAM" id="SSF116842">
    <property type="entry name" value="XseB-like"/>
    <property type="match status" value="1"/>
</dbReference>
<gene>
    <name evidence="7" type="ORF">BBW65_05165</name>
</gene>
<evidence type="ECO:0000256" key="3">
    <source>
        <dbReference type="ARBA" id="ARBA00022722"/>
    </source>
</evidence>
<dbReference type="STRING" id="222136.BBW65_05165"/>
<dbReference type="GO" id="GO:0008855">
    <property type="term" value="F:exodeoxyribonuclease VII activity"/>
    <property type="evidence" value="ECO:0007669"/>
    <property type="project" value="UniProtKB-UniRule"/>
</dbReference>
<sequence>MPNPQNTTKDFETLIEEAKTSLDKLNTPELSLKESLAIYTQGIQSLEEAQKLLEEAKLQYTQIQMENQ</sequence>
<keyword evidence="5" id="KW-0269">Exonuclease</keyword>
<evidence type="ECO:0000256" key="5">
    <source>
        <dbReference type="ARBA" id="ARBA00022839"/>
    </source>
</evidence>
<evidence type="ECO:0000256" key="1">
    <source>
        <dbReference type="ARBA" id="ARBA00009998"/>
    </source>
</evidence>
<dbReference type="Proteomes" id="UP000092884">
    <property type="component" value="Chromosome"/>
</dbReference>
<dbReference type="InterPro" id="IPR003761">
    <property type="entry name" value="Exonuc_VII_S"/>
</dbReference>
<accession>A0A1B1U647</accession>
<evidence type="ECO:0000256" key="4">
    <source>
        <dbReference type="ARBA" id="ARBA00022801"/>
    </source>
</evidence>
<dbReference type="GO" id="GO:0006308">
    <property type="term" value="P:DNA catabolic process"/>
    <property type="evidence" value="ECO:0007669"/>
    <property type="project" value="UniProtKB-UniRule"/>
</dbReference>
<reference evidence="8" key="1">
    <citation type="submission" date="2016-07" db="EMBL/GenBank/DDBJ databases">
        <authorList>
            <person name="Florea S."/>
            <person name="Webb J.S."/>
            <person name="Jaromczyk J."/>
            <person name="Schardl C.L."/>
        </authorList>
    </citation>
    <scope>NUCLEOTIDE SEQUENCE [LARGE SCALE GENOMIC DNA]</scope>
    <source>
        <strain evidence="8">MIT 01-6242</strain>
    </source>
</reference>
<keyword evidence="8" id="KW-1185">Reference proteome</keyword>
<dbReference type="NCBIfam" id="TIGR01280">
    <property type="entry name" value="xseB"/>
    <property type="match status" value="1"/>
</dbReference>
<organism evidence="7 8">
    <name type="scientific">Helicobacter enhydrae</name>
    <dbReference type="NCBI Taxonomy" id="222136"/>
    <lineage>
        <taxon>Bacteria</taxon>
        <taxon>Pseudomonadati</taxon>
        <taxon>Campylobacterota</taxon>
        <taxon>Epsilonproteobacteria</taxon>
        <taxon>Campylobacterales</taxon>
        <taxon>Helicobacteraceae</taxon>
        <taxon>Helicobacter</taxon>
    </lineage>
</organism>
<name>A0A1B1U647_9HELI</name>
<dbReference type="GO" id="GO:0009318">
    <property type="term" value="C:exodeoxyribonuclease VII complex"/>
    <property type="evidence" value="ECO:0007669"/>
    <property type="project" value="UniProtKB-UniRule"/>
</dbReference>
<keyword evidence="2" id="KW-0963">Cytoplasm</keyword>
<keyword evidence="3" id="KW-0540">Nuclease</keyword>
<proteinExistence type="inferred from homology"/>
<dbReference type="Gene3D" id="1.10.287.1040">
    <property type="entry name" value="Exonuclease VII, small subunit"/>
    <property type="match status" value="1"/>
</dbReference>